<evidence type="ECO:0000256" key="5">
    <source>
        <dbReference type="SAM" id="MobiDB-lite"/>
    </source>
</evidence>
<feature type="compositionally biased region" description="Basic and acidic residues" evidence="5">
    <location>
        <begin position="255"/>
        <end position="265"/>
    </location>
</feature>
<dbReference type="PANTHER" id="PTHR13026">
    <property type="entry name" value="NNP-1 PROTEIN NOVEL NUCLEAR PROTEIN 1 NOP52"/>
    <property type="match status" value="1"/>
</dbReference>
<name>A0A162N9S4_COLIC</name>
<dbReference type="PANTHER" id="PTHR13026:SF0">
    <property type="entry name" value="RIBOSOMAL RNA PROCESSING 1B"/>
    <property type="match status" value="1"/>
</dbReference>
<evidence type="ECO:0000256" key="1">
    <source>
        <dbReference type="ARBA" id="ARBA00004123"/>
    </source>
</evidence>
<organism evidence="6 7">
    <name type="scientific">Colletotrichum incanum</name>
    <name type="common">Soybean anthracnose fungus</name>
    <dbReference type="NCBI Taxonomy" id="1573173"/>
    <lineage>
        <taxon>Eukaryota</taxon>
        <taxon>Fungi</taxon>
        <taxon>Dikarya</taxon>
        <taxon>Ascomycota</taxon>
        <taxon>Pezizomycotina</taxon>
        <taxon>Sordariomycetes</taxon>
        <taxon>Hypocreomycetidae</taxon>
        <taxon>Glomerellales</taxon>
        <taxon>Glomerellaceae</taxon>
        <taxon>Colletotrichum</taxon>
        <taxon>Colletotrichum spaethianum species complex</taxon>
    </lineage>
</organism>
<gene>
    <name evidence="6" type="ORF">CI238_05185</name>
</gene>
<feature type="region of interest" description="Disordered" evidence="5">
    <location>
        <begin position="255"/>
        <end position="292"/>
    </location>
</feature>
<evidence type="ECO:0000313" key="6">
    <source>
        <dbReference type="EMBL" id="KZL85716.1"/>
    </source>
</evidence>
<reference evidence="6 7" key="1">
    <citation type="submission" date="2015-06" db="EMBL/GenBank/DDBJ databases">
        <title>Survival trade-offs in plant roots during colonization by closely related pathogenic and mutualistic fungi.</title>
        <authorList>
            <person name="Hacquard S."/>
            <person name="Kracher B."/>
            <person name="Hiruma K."/>
            <person name="Weinman A."/>
            <person name="Muench P."/>
            <person name="Garrido Oter R."/>
            <person name="Ver Loren van Themaat E."/>
            <person name="Dallerey J.-F."/>
            <person name="Damm U."/>
            <person name="Henrissat B."/>
            <person name="Lespinet O."/>
            <person name="Thon M."/>
            <person name="Kemen E."/>
            <person name="McHardy A.C."/>
            <person name="Schulze-Lefert P."/>
            <person name="O'Connell R.J."/>
        </authorList>
    </citation>
    <scope>NUCLEOTIDE SEQUENCE [LARGE SCALE GENOMIC DNA]</scope>
    <source>
        <strain evidence="6 7">MAFF 238704</strain>
    </source>
</reference>
<comment type="caution">
    <text evidence="6">The sequence shown here is derived from an EMBL/GenBank/DDBJ whole genome shotgun (WGS) entry which is preliminary data.</text>
</comment>
<evidence type="ECO:0000256" key="4">
    <source>
        <dbReference type="ARBA" id="ARBA00023242"/>
    </source>
</evidence>
<dbReference type="GO" id="GO:0006364">
    <property type="term" value="P:rRNA processing"/>
    <property type="evidence" value="ECO:0007669"/>
    <property type="project" value="UniProtKB-KW"/>
</dbReference>
<evidence type="ECO:0000313" key="7">
    <source>
        <dbReference type="Proteomes" id="UP000076584"/>
    </source>
</evidence>
<proteinExistence type="inferred from homology"/>
<keyword evidence="7" id="KW-1185">Reference proteome</keyword>
<protein>
    <submittedName>
        <fullName evidence="6">Ribosomal rna-processing protein</fullName>
    </submittedName>
</protein>
<accession>A0A162N9S4</accession>
<dbReference type="EMBL" id="LFIW01000576">
    <property type="protein sequence ID" value="KZL85716.1"/>
    <property type="molecule type" value="Genomic_DNA"/>
</dbReference>
<feature type="non-terminal residue" evidence="6">
    <location>
        <position position="1"/>
    </location>
</feature>
<comment type="subcellular location">
    <subcellularLocation>
        <location evidence="1">Nucleus</location>
    </subcellularLocation>
</comment>
<sequence length="292" mass="33091">VSITADPASVLTHLCRKQHLRRQIPIEQCPAHHTIAKMASQEQNMPFIKNLASSDRKLRTQALTSLQTFLGSHRSLTRLDALKLWKGLFYAMWMCDRPVPQQNLAAELAALTSCLRNDDVPTWLSAFWETMARQWTDIDVLRMEKFLLLVRRSFASGLQWVKDGAYDDARADALLAVYAEYPFELEGDLRKVPVGLRLHGVDIWVDELERLEMLGGDDEKAVAFARKLSKIVEPLKRSPVKTVRAKVAEAVEDERLPWTERKTEEATGETAASAAEGAMDEDDDEWDGIDDK</sequence>
<dbReference type="GO" id="GO:0030688">
    <property type="term" value="C:preribosome, small subunit precursor"/>
    <property type="evidence" value="ECO:0007669"/>
    <property type="project" value="InterPro"/>
</dbReference>
<dbReference type="InterPro" id="IPR010301">
    <property type="entry name" value="RRP1"/>
</dbReference>
<dbReference type="Pfam" id="PF05997">
    <property type="entry name" value="Nop52"/>
    <property type="match status" value="1"/>
</dbReference>
<keyword evidence="3" id="KW-0698">rRNA processing</keyword>
<keyword evidence="4" id="KW-0539">Nucleus</keyword>
<feature type="compositionally biased region" description="Acidic residues" evidence="5">
    <location>
        <begin position="278"/>
        <end position="292"/>
    </location>
</feature>
<dbReference type="Proteomes" id="UP000076584">
    <property type="component" value="Unassembled WGS sequence"/>
</dbReference>
<dbReference type="STRING" id="1573173.A0A162N9S4"/>
<dbReference type="GO" id="GO:0005634">
    <property type="term" value="C:nucleus"/>
    <property type="evidence" value="ECO:0007669"/>
    <property type="project" value="UniProtKB-SubCell"/>
</dbReference>
<dbReference type="AlphaFoldDB" id="A0A162N9S4"/>
<evidence type="ECO:0000256" key="3">
    <source>
        <dbReference type="ARBA" id="ARBA00022552"/>
    </source>
</evidence>
<comment type="similarity">
    <text evidence="2">Belongs to the RRP1 family.</text>
</comment>
<feature type="compositionally biased region" description="Low complexity" evidence="5">
    <location>
        <begin position="268"/>
        <end position="277"/>
    </location>
</feature>
<evidence type="ECO:0000256" key="2">
    <source>
        <dbReference type="ARBA" id="ARBA00006374"/>
    </source>
</evidence>